<dbReference type="EMBL" id="CAAE01014608">
    <property type="protein sequence ID" value="CAG00728.1"/>
    <property type="molecule type" value="Genomic_DNA"/>
</dbReference>
<reference evidence="1" key="2">
    <citation type="submission" date="2004-02" db="EMBL/GenBank/DDBJ databases">
        <authorList>
            <consortium name="Genoscope"/>
            <consortium name="Whitehead Institute Centre for Genome Research"/>
        </authorList>
    </citation>
    <scope>NUCLEOTIDE SEQUENCE</scope>
</reference>
<reference evidence="1" key="1">
    <citation type="journal article" date="2004" name="Nature">
        <title>Genome duplication in the teleost fish Tetraodon nigroviridis reveals the early vertebrate proto-karyotype.</title>
        <authorList>
            <person name="Jaillon O."/>
            <person name="Aury J.-M."/>
            <person name="Brunet F."/>
            <person name="Petit J.-L."/>
            <person name="Stange-Thomann N."/>
            <person name="Mauceli E."/>
            <person name="Bouneau L."/>
            <person name="Fischer C."/>
            <person name="Ozouf-Costaz C."/>
            <person name="Bernot A."/>
            <person name="Nicaud S."/>
            <person name="Jaffe D."/>
            <person name="Fisher S."/>
            <person name="Lutfalla G."/>
            <person name="Dossat C."/>
            <person name="Segurens B."/>
            <person name="Dasilva C."/>
            <person name="Salanoubat M."/>
            <person name="Levy M."/>
            <person name="Boudet N."/>
            <person name="Castellano S."/>
            <person name="Anthouard V."/>
            <person name="Jubin C."/>
            <person name="Castelli V."/>
            <person name="Katinka M."/>
            <person name="Vacherie B."/>
            <person name="Biemont C."/>
            <person name="Skalli Z."/>
            <person name="Cattolico L."/>
            <person name="Poulain J."/>
            <person name="De Berardinis V."/>
            <person name="Cruaud C."/>
            <person name="Duprat S."/>
            <person name="Brottier P."/>
            <person name="Coutanceau J.-P."/>
            <person name="Gouzy J."/>
            <person name="Parra G."/>
            <person name="Lardier G."/>
            <person name="Chapple C."/>
            <person name="McKernan K.J."/>
            <person name="McEwan P."/>
            <person name="Bosak S."/>
            <person name="Kellis M."/>
            <person name="Volff J.-N."/>
            <person name="Guigo R."/>
            <person name="Zody M.C."/>
            <person name="Mesirov J."/>
            <person name="Lindblad-Toh K."/>
            <person name="Birren B."/>
            <person name="Nusbaum C."/>
            <person name="Kahn D."/>
            <person name="Robinson-Rechavi M."/>
            <person name="Laudet V."/>
            <person name="Schachter V."/>
            <person name="Quetier F."/>
            <person name="Saurin W."/>
            <person name="Scarpelli C."/>
            <person name="Wincker P."/>
            <person name="Lander E.S."/>
            <person name="Weissenbach J."/>
            <person name="Roest Crollius H."/>
        </authorList>
    </citation>
    <scope>NUCLEOTIDE SEQUENCE [LARGE SCALE GENOMIC DNA]</scope>
</reference>
<evidence type="ECO:0000313" key="1">
    <source>
        <dbReference type="EMBL" id="CAG00728.1"/>
    </source>
</evidence>
<gene>
    <name evidence="1" type="ORF">GSTENG00019250001</name>
</gene>
<dbReference type="KEGG" id="tng:GSTEN00019250G001"/>
<organism evidence="1">
    <name type="scientific">Tetraodon nigroviridis</name>
    <name type="common">Spotted green pufferfish</name>
    <name type="synonym">Chelonodon nigroviridis</name>
    <dbReference type="NCBI Taxonomy" id="99883"/>
    <lineage>
        <taxon>Eukaryota</taxon>
        <taxon>Metazoa</taxon>
        <taxon>Chordata</taxon>
        <taxon>Craniata</taxon>
        <taxon>Vertebrata</taxon>
        <taxon>Euteleostomi</taxon>
        <taxon>Actinopterygii</taxon>
        <taxon>Neopterygii</taxon>
        <taxon>Teleostei</taxon>
        <taxon>Neoteleostei</taxon>
        <taxon>Acanthomorphata</taxon>
        <taxon>Eupercaria</taxon>
        <taxon>Tetraodontiformes</taxon>
        <taxon>Tetradontoidea</taxon>
        <taxon>Tetraodontidae</taxon>
        <taxon>Tetraodon</taxon>
    </lineage>
</organism>
<name>Q4SF54_TETNG</name>
<sequence length="276" mass="31414">MFNFLPCLSSFIPGRCAGFICARVRALGRAWEGGGLDFSKTETKPSRRRLLSRQTPPSNTLLRVSCSQRRRKRHGLSAVPRPACVRSRDAAWLRSRDAAWLRSRDARPAAAHPGGDGDHLPGPRQVEHGHVRLLQRHGHLLLRPLLLPLHAVPDGRGLRLVLLHALAGLLLRGVLHPALQHPRAPQHPRLLLRRLLQALLVLPLRLVPDEPGDEDQEEQRRQHRGHHHTDESLVSTLWWSAFGFLDLSCEFSYISKQHRFFFLFQCHFEGKKPCKN</sequence>
<accession>Q4SF54</accession>
<protein>
    <submittedName>
        <fullName evidence="1">(spotted green pufferfish) hypothetical protein</fullName>
    </submittedName>
</protein>
<comment type="caution">
    <text evidence="1">The sequence shown here is derived from an EMBL/GenBank/DDBJ whole genome shotgun (WGS) entry which is preliminary data.</text>
</comment>
<dbReference type="AlphaFoldDB" id="Q4SF54"/>
<proteinExistence type="predicted"/>